<sequence>MGAPSQLPPPRATVGRDSVLSAVVDELLVEGSTVVLGPPGIGKTNLTLAALHDPQVEAHYGRRRYFVRCEGAANASEVVAELARAMGLSVAGDDLLGACLESLRTTPSAVCLDNAETPWSIDQLNCEELFGHLTRHSTVLISMRGLELPGGVQPAHRVSLDELSLESAKELFLMAAGERFDQPALDPLLDEMGGLPLAVELLAHALHGEESLDSLARRWRSEQTRVLKRGAGDHRLLSVEVSLEASWNDHLMTSSARHLLSMLSRLPHGVATVYVSSLLPDGADAASVLRRRGLAFDEAGRLRTHPLIRHYVATAHPPGPAEWERAIAKFRHLPAKHVLQSAAALTEPPIAIEALWDGDTTGWGVWLSAIVLADGKPAERSLGFLRGLGGDIRLFNAQVPPWPDAEVAAWAGRMIADQFNVPFWFPSPIYPEEDCPRYLERHLGTPCAQCGIPLLQRGPCPWKGVCYQCHLESSRQTRRKTKPLAE</sequence>
<dbReference type="SUPFAM" id="SSF52540">
    <property type="entry name" value="P-loop containing nucleoside triphosphate hydrolases"/>
    <property type="match status" value="1"/>
</dbReference>
<dbReference type="AlphaFoldDB" id="A0A5M3WKY0"/>
<dbReference type="InterPro" id="IPR027417">
    <property type="entry name" value="P-loop_NTPase"/>
</dbReference>
<name>A0A5M3WKY0_9ACTN</name>
<comment type="caution">
    <text evidence="1">The sequence shown here is derived from an EMBL/GenBank/DDBJ whole genome shotgun (WGS) entry which is preliminary data.</text>
</comment>
<dbReference type="Gene3D" id="3.40.50.300">
    <property type="entry name" value="P-loop containing nucleotide triphosphate hydrolases"/>
    <property type="match status" value="1"/>
</dbReference>
<evidence type="ECO:0000313" key="2">
    <source>
        <dbReference type="Proteomes" id="UP000331127"/>
    </source>
</evidence>
<evidence type="ECO:0000313" key="1">
    <source>
        <dbReference type="EMBL" id="GES09554.1"/>
    </source>
</evidence>
<organism evidence="1 2">
    <name type="scientific">Acrocarpospora macrocephala</name>
    <dbReference type="NCBI Taxonomy" id="150177"/>
    <lineage>
        <taxon>Bacteria</taxon>
        <taxon>Bacillati</taxon>
        <taxon>Actinomycetota</taxon>
        <taxon>Actinomycetes</taxon>
        <taxon>Streptosporangiales</taxon>
        <taxon>Streptosporangiaceae</taxon>
        <taxon>Acrocarpospora</taxon>
    </lineage>
</organism>
<protein>
    <submittedName>
        <fullName evidence="1">Uncharacterized protein</fullName>
    </submittedName>
</protein>
<keyword evidence="2" id="KW-1185">Reference proteome</keyword>
<accession>A0A5M3WKY0</accession>
<proteinExistence type="predicted"/>
<gene>
    <name evidence="1" type="ORF">Amac_031500</name>
</gene>
<reference evidence="1 2" key="1">
    <citation type="submission" date="2019-10" db="EMBL/GenBank/DDBJ databases">
        <title>Whole genome shotgun sequence of Acrocarpospora macrocephala NBRC 16266.</title>
        <authorList>
            <person name="Ichikawa N."/>
            <person name="Kimura A."/>
            <person name="Kitahashi Y."/>
            <person name="Komaki H."/>
            <person name="Oguchi A."/>
        </authorList>
    </citation>
    <scope>NUCLEOTIDE SEQUENCE [LARGE SCALE GENOMIC DNA]</scope>
    <source>
        <strain evidence="1 2">NBRC 16266</strain>
    </source>
</reference>
<dbReference type="EMBL" id="BLAE01000016">
    <property type="protein sequence ID" value="GES09554.1"/>
    <property type="molecule type" value="Genomic_DNA"/>
</dbReference>
<dbReference type="Proteomes" id="UP000331127">
    <property type="component" value="Unassembled WGS sequence"/>
</dbReference>